<evidence type="ECO:0000259" key="2">
    <source>
        <dbReference type="Pfam" id="PF04453"/>
    </source>
</evidence>
<dbReference type="RefSeq" id="WP_380094991.1">
    <property type="nucleotide sequence ID" value="NZ_JBHRYD010000001.1"/>
</dbReference>
<dbReference type="Gene3D" id="2.60.450.10">
    <property type="entry name" value="Lipopolysaccharide (LPS) transport protein A like domain"/>
    <property type="match status" value="1"/>
</dbReference>
<reference evidence="4" key="1">
    <citation type="journal article" date="2019" name="Int. J. Syst. Evol. Microbiol.">
        <title>The Global Catalogue of Microorganisms (GCM) 10K type strain sequencing project: providing services to taxonomists for standard genome sequencing and annotation.</title>
        <authorList>
            <consortium name="The Broad Institute Genomics Platform"/>
            <consortium name="The Broad Institute Genome Sequencing Center for Infectious Disease"/>
            <person name="Wu L."/>
            <person name="Ma J."/>
        </authorList>
    </citation>
    <scope>NUCLEOTIDE SEQUENCE [LARGE SCALE GENOMIC DNA]</scope>
    <source>
        <strain evidence="4">KCTC 42281</strain>
    </source>
</reference>
<sequence length="764" mass="82044" precursor="true">MRLVDRHLRPGWAAFAVLVAALGLPGALPAQAQALVPPDFFNSPVDPAAPTAVEARELVFDAAADTITARGDVVVRANGYTLTGENLVYRRREGDMRVSGGVTITDPSGNVSRSPSLVLTGGLKQAFLDSLAITAYNGALITADSADYDEALRTILVDARYSPCGECVDDQGRRIGWSVSASRIVQNRVDGSVTLEQPVLSLLGVPVAWLPYLWLPDLDNETIERLPRPRLSYAENTGVMLEAPFTVHSTRMTDIILSPTLMSRQGFLMGAEWVQRFDAGSFSIKASGLYQFDSSAFKLPEARRDWRGAVQAQGEFVPVEDWKAGFAYSVFTDNAYFDDYRLDKRRSAVNEVYATHLTADTYVDARIQQFNVLGNQTIELRDQQGIALPNVRVERSFTLPPGAGRIDVEARLLGIHRRLDAAGTVNGVPYDHGYAGNRLHGMAQASWQNQWIAGGVVATPFVGLRLDGAYYDGGSGLASAPAAGTLLGATPIAALDLRYPLAAYGPGVTHLIEPIGQIVYRGAASMAPGITNEDAQSVVFDDTNIFSYNRFTGIDRQETGLRLNLGGRYLATLADGSYFELVGGQSFQLAGDNAFAAPNRQRAGVASGLDRDASHLALGAYGSLAGGLDFGGKLQLDSRDLGIARAALGVGYGRDGWAGALNYRYAAATPATGNVRELHEAGAEVRVPVDEYWSVTANAYWDLAANDFLQAGGGFAYDDGYLRFSAGATRTGPTHRRPDDTRFTATFRLLPPSGGKPAAVLEEP</sequence>
<keyword evidence="1" id="KW-0472">Membrane</keyword>
<feature type="signal peptide" evidence="1">
    <location>
        <begin position="1"/>
        <end position="32"/>
    </location>
</feature>
<keyword evidence="4" id="KW-1185">Reference proteome</keyword>
<accession>A0ABV7X045</accession>
<proteinExistence type="inferred from homology"/>
<evidence type="ECO:0000313" key="3">
    <source>
        <dbReference type="EMBL" id="MFC3703873.1"/>
    </source>
</evidence>
<dbReference type="Proteomes" id="UP001595613">
    <property type="component" value="Unassembled WGS sequence"/>
</dbReference>
<protein>
    <recommendedName>
        <fullName evidence="1">LPS-assembly protein LptD</fullName>
    </recommendedName>
</protein>
<dbReference type="HAMAP" id="MF_01411">
    <property type="entry name" value="LPS_assembly_LptD"/>
    <property type="match status" value="1"/>
</dbReference>
<name>A0ABV7X045_9HYPH</name>
<dbReference type="InterPro" id="IPR050218">
    <property type="entry name" value="LptD"/>
</dbReference>
<gene>
    <name evidence="1" type="primary">lptD</name>
    <name evidence="3" type="ORF">ACFOOL_03780</name>
</gene>
<dbReference type="InterPro" id="IPR020889">
    <property type="entry name" value="LipoPS_assembly_LptD"/>
</dbReference>
<organism evidence="3 4">
    <name type="scientific">Devosia honganensis</name>
    <dbReference type="NCBI Taxonomy" id="1610527"/>
    <lineage>
        <taxon>Bacteria</taxon>
        <taxon>Pseudomonadati</taxon>
        <taxon>Pseudomonadota</taxon>
        <taxon>Alphaproteobacteria</taxon>
        <taxon>Hyphomicrobiales</taxon>
        <taxon>Devosiaceae</taxon>
        <taxon>Devosia</taxon>
    </lineage>
</organism>
<comment type="function">
    <text evidence="1">Involved in the assembly of lipopolysaccharide (LPS) at the surface of the outer membrane.</text>
</comment>
<evidence type="ECO:0000256" key="1">
    <source>
        <dbReference type="HAMAP-Rule" id="MF_01411"/>
    </source>
</evidence>
<feature type="chain" id="PRO_5044909351" description="LPS-assembly protein LptD" evidence="1">
    <location>
        <begin position="33"/>
        <end position="764"/>
    </location>
</feature>
<dbReference type="PANTHER" id="PTHR30189:SF1">
    <property type="entry name" value="LPS-ASSEMBLY PROTEIN LPTD"/>
    <property type="match status" value="1"/>
</dbReference>
<dbReference type="InterPro" id="IPR007543">
    <property type="entry name" value="LptD_C"/>
</dbReference>
<comment type="caution">
    <text evidence="3">The sequence shown here is derived from an EMBL/GenBank/DDBJ whole genome shotgun (WGS) entry which is preliminary data.</text>
</comment>
<dbReference type="Pfam" id="PF04453">
    <property type="entry name" value="LptD"/>
    <property type="match status" value="1"/>
</dbReference>
<keyword evidence="1" id="KW-0998">Cell outer membrane</keyword>
<dbReference type="PANTHER" id="PTHR30189">
    <property type="entry name" value="LPS-ASSEMBLY PROTEIN"/>
    <property type="match status" value="1"/>
</dbReference>
<comment type="similarity">
    <text evidence="1">Belongs to the LptD family.</text>
</comment>
<comment type="caution">
    <text evidence="1">Lacks conserved residue(s) required for the propagation of feature annotation.</text>
</comment>
<evidence type="ECO:0000313" key="4">
    <source>
        <dbReference type="Proteomes" id="UP001595613"/>
    </source>
</evidence>
<comment type="subcellular location">
    <subcellularLocation>
        <location evidence="1">Cell outer membrane</location>
    </subcellularLocation>
</comment>
<comment type="subunit">
    <text evidence="1">Component of the lipopolysaccharide transport and assembly complex.</text>
</comment>
<keyword evidence="1" id="KW-0732">Signal</keyword>
<dbReference type="EMBL" id="JBHRYD010000001">
    <property type="protein sequence ID" value="MFC3703873.1"/>
    <property type="molecule type" value="Genomic_DNA"/>
</dbReference>
<feature type="domain" description="LptD C-terminal" evidence="2">
    <location>
        <begin position="307"/>
        <end position="693"/>
    </location>
</feature>